<evidence type="ECO:0008006" key="3">
    <source>
        <dbReference type="Google" id="ProtNLM"/>
    </source>
</evidence>
<name>A0ABQ4D3N5_9ACTN</name>
<keyword evidence="2" id="KW-1185">Reference proteome</keyword>
<accession>A0ABQ4D3N5</accession>
<dbReference type="EMBL" id="BONE01000121">
    <property type="protein sequence ID" value="GIF78151.1"/>
    <property type="molecule type" value="Genomic_DNA"/>
</dbReference>
<evidence type="ECO:0000313" key="2">
    <source>
        <dbReference type="Proteomes" id="UP000604117"/>
    </source>
</evidence>
<organism evidence="1 2">
    <name type="scientific">Asanoa siamensis</name>
    <dbReference type="NCBI Taxonomy" id="926357"/>
    <lineage>
        <taxon>Bacteria</taxon>
        <taxon>Bacillati</taxon>
        <taxon>Actinomycetota</taxon>
        <taxon>Actinomycetes</taxon>
        <taxon>Micromonosporales</taxon>
        <taxon>Micromonosporaceae</taxon>
        <taxon>Asanoa</taxon>
    </lineage>
</organism>
<proteinExistence type="predicted"/>
<gene>
    <name evidence="1" type="ORF">Asi02nite_76690</name>
</gene>
<evidence type="ECO:0000313" key="1">
    <source>
        <dbReference type="EMBL" id="GIF78151.1"/>
    </source>
</evidence>
<sequence>MVFRALARLRHGRAVHTVGRTFEATLTCTGTAGSGFALFDRPGTHPALVRLSRGAGLPRGWPDVLGVAVRVPDLDLLVSTSLGRAPLARQIPFLRRAVPTTYTSIASYRTRDGRRLLGVLPASAPARFLVATATRLGPWRVAGRIDLGEPLPAEADARLAFDPLMTSVPGVVADGLLWRWRATAYRQSRAGRRLGDREPVRG</sequence>
<protein>
    <recommendedName>
        <fullName evidence="3">Phosphodiesterase</fullName>
    </recommendedName>
</protein>
<comment type="caution">
    <text evidence="1">The sequence shown here is derived from an EMBL/GenBank/DDBJ whole genome shotgun (WGS) entry which is preliminary data.</text>
</comment>
<dbReference type="Proteomes" id="UP000604117">
    <property type="component" value="Unassembled WGS sequence"/>
</dbReference>
<reference evidence="1 2" key="1">
    <citation type="submission" date="2021-01" db="EMBL/GenBank/DDBJ databases">
        <title>Whole genome shotgun sequence of Asanoa siamensis NBRC 107932.</title>
        <authorList>
            <person name="Komaki H."/>
            <person name="Tamura T."/>
        </authorList>
    </citation>
    <scope>NUCLEOTIDE SEQUENCE [LARGE SCALE GENOMIC DNA]</scope>
    <source>
        <strain evidence="1 2">NBRC 107932</strain>
    </source>
</reference>
<dbReference type="SUPFAM" id="SSF56634">
    <property type="entry name" value="Heme-dependent catalase-like"/>
    <property type="match status" value="1"/>
</dbReference>
<dbReference type="InterPro" id="IPR020835">
    <property type="entry name" value="Catalase_sf"/>
</dbReference>